<proteinExistence type="inferred from homology"/>
<dbReference type="PANTHER" id="PTHR43649">
    <property type="entry name" value="ARABINOSE-BINDING PROTEIN-RELATED"/>
    <property type="match status" value="1"/>
</dbReference>
<evidence type="ECO:0000256" key="4">
    <source>
        <dbReference type="SAM" id="MobiDB-lite"/>
    </source>
</evidence>
<dbReference type="RefSeq" id="WP_111700078.1">
    <property type="nucleotide sequence ID" value="NZ_QFZU02000056.1"/>
</dbReference>
<evidence type="ECO:0000256" key="2">
    <source>
        <dbReference type="ARBA" id="ARBA00022448"/>
    </source>
</evidence>
<accession>A0ABX9LKQ8</accession>
<evidence type="ECO:0000256" key="1">
    <source>
        <dbReference type="ARBA" id="ARBA00008520"/>
    </source>
</evidence>
<dbReference type="InterPro" id="IPR006059">
    <property type="entry name" value="SBP"/>
</dbReference>
<dbReference type="PANTHER" id="PTHR43649:SF34">
    <property type="entry name" value="ABC TRANSPORTER PERIPLASMIC-BINDING PROTEIN YCJN-RELATED"/>
    <property type="match status" value="1"/>
</dbReference>
<dbReference type="EMBL" id="QFZU02000056">
    <property type="protein sequence ID" value="RGA04551.1"/>
    <property type="molecule type" value="Genomic_DNA"/>
</dbReference>
<comment type="caution">
    <text evidence="5">The sequence shown here is derived from an EMBL/GenBank/DDBJ whole genome shotgun (WGS) entry which is preliminary data.</text>
</comment>
<keyword evidence="3" id="KW-0732">Signal</keyword>
<keyword evidence="6" id="KW-1185">Reference proteome</keyword>
<evidence type="ECO:0000313" key="6">
    <source>
        <dbReference type="Proteomes" id="UP000262538"/>
    </source>
</evidence>
<gene>
    <name evidence="5" type="ORF">DI270_012630</name>
</gene>
<sequence>MTRRPELWWSRLPPFRRRLAAGGFAVGVLLGSLQLLHTGRDTACHSDGRITIAANSDVSAGGFRRDLVRQWNAKSKRTDDLVEISDSTDEARAEMAAAAQSHRCTYDIFLLDVVYIPEFARNGYLSELTPKEFGAAWPHVTKEVLRAAQVDRRQYAEPLATDAPLLFRKAGLPLPATWADLVGDGSRTGYAGTYGYVGQFDDYEGGTVNLMEAVLSSGAEITKGDKVVLDQYAEKTQNALAHLRGLLDGLAGDGSRPPGSGGPSSSPAPSPGAEARCQDRLGRGCLFRYREESSLQAFRDGDVGYMRNWPFAFPRLALDPSMRAGDGSPLFEVSHLPGKGITGGYALAISATMPEEERPDAVRLIRFLTSAEAQKQLFACGGYPPVIKEVYDFYMSQEKGPRTCSELQDREDPSPEPGSEMTAPELGDFATAIHDALGRAESRPVWPHYATFSDTFRSCARKAVTGEIEAREIDVDSFAEALRTAGDGRRPDDPCPG</sequence>
<keyword evidence="2" id="KW-0813">Transport</keyword>
<feature type="region of interest" description="Disordered" evidence="4">
    <location>
        <begin position="401"/>
        <end position="424"/>
    </location>
</feature>
<evidence type="ECO:0000313" key="5">
    <source>
        <dbReference type="EMBL" id="RGA04551.1"/>
    </source>
</evidence>
<dbReference type="Proteomes" id="UP000262538">
    <property type="component" value="Unassembled WGS sequence"/>
</dbReference>
<comment type="similarity">
    <text evidence="1">Belongs to the bacterial solute-binding protein 1 family.</text>
</comment>
<dbReference type="SUPFAM" id="SSF53850">
    <property type="entry name" value="Periplasmic binding protein-like II"/>
    <property type="match status" value="1"/>
</dbReference>
<dbReference type="InterPro" id="IPR050490">
    <property type="entry name" value="Bact_solute-bd_prot1"/>
</dbReference>
<dbReference type="Pfam" id="PF13416">
    <property type="entry name" value="SBP_bac_8"/>
    <property type="match status" value="1"/>
</dbReference>
<name>A0ABX9LKQ8_9ACTN</name>
<reference evidence="5 6" key="1">
    <citation type="submission" date="2018-08" db="EMBL/GenBank/DDBJ databases">
        <title>Microbispora. triticiradicis sp. nov., a novel actinomycete isolated from the root of wheat (Triticum aestivum L.)).</title>
        <authorList>
            <person name="Han C."/>
        </authorList>
    </citation>
    <scope>NUCLEOTIDE SEQUENCE [LARGE SCALE GENOMIC DNA]</scope>
    <source>
        <strain evidence="5 6">NEAU-HRDPA2-9</strain>
    </source>
</reference>
<evidence type="ECO:0000256" key="3">
    <source>
        <dbReference type="ARBA" id="ARBA00022729"/>
    </source>
</evidence>
<feature type="region of interest" description="Disordered" evidence="4">
    <location>
        <begin position="251"/>
        <end position="275"/>
    </location>
</feature>
<protein>
    <submittedName>
        <fullName evidence="5">Extracellular solute-binding protein</fullName>
    </submittedName>
</protein>
<feature type="compositionally biased region" description="Low complexity" evidence="4">
    <location>
        <begin position="251"/>
        <end position="273"/>
    </location>
</feature>
<dbReference type="Gene3D" id="3.40.190.10">
    <property type="entry name" value="Periplasmic binding protein-like II"/>
    <property type="match status" value="2"/>
</dbReference>
<organism evidence="5 6">
    <name type="scientific">Microbispora triticiradicis</name>
    <dbReference type="NCBI Taxonomy" id="2200763"/>
    <lineage>
        <taxon>Bacteria</taxon>
        <taxon>Bacillati</taxon>
        <taxon>Actinomycetota</taxon>
        <taxon>Actinomycetes</taxon>
        <taxon>Streptosporangiales</taxon>
        <taxon>Streptosporangiaceae</taxon>
        <taxon>Microbispora</taxon>
    </lineage>
</organism>